<protein>
    <recommendedName>
        <fullName evidence="3">snRNA-activating protein complex subunit 3</fullName>
    </recommendedName>
    <alternativeName>
        <fullName evidence="10">Small nuclear RNA-activating complex polypeptide 3</fullName>
    </alternativeName>
</protein>
<dbReference type="GO" id="GO:0000978">
    <property type="term" value="F:RNA polymerase II cis-regulatory region sequence-specific DNA binding"/>
    <property type="evidence" value="ECO:0007669"/>
    <property type="project" value="TreeGrafter"/>
</dbReference>
<dbReference type="GO" id="GO:0001046">
    <property type="term" value="F:core promoter sequence-specific DNA binding"/>
    <property type="evidence" value="ECO:0007669"/>
    <property type="project" value="TreeGrafter"/>
</dbReference>
<dbReference type="STRING" id="174720.A0A0N5B5P9"/>
<dbReference type="GO" id="GO:0005634">
    <property type="term" value="C:nucleus"/>
    <property type="evidence" value="ECO:0007669"/>
    <property type="project" value="UniProtKB-SubCell"/>
</dbReference>
<evidence type="ECO:0000256" key="10">
    <source>
        <dbReference type="ARBA" id="ARBA00029606"/>
    </source>
</evidence>
<dbReference type="GO" id="GO:0019185">
    <property type="term" value="C:snRNA-activating protein complex"/>
    <property type="evidence" value="ECO:0007669"/>
    <property type="project" value="TreeGrafter"/>
</dbReference>
<comment type="subcellular location">
    <subcellularLocation>
        <location evidence="1">Nucleus</location>
    </subcellularLocation>
</comment>
<evidence type="ECO:0000256" key="4">
    <source>
        <dbReference type="ARBA" id="ARBA00023015"/>
    </source>
</evidence>
<dbReference type="GO" id="GO:0001006">
    <property type="term" value="F:RNA polymerase III type 3 promoter sequence-specific DNA binding"/>
    <property type="evidence" value="ECO:0007669"/>
    <property type="project" value="TreeGrafter"/>
</dbReference>
<keyword evidence="4" id="KW-0805">Transcription regulation</keyword>
<reference evidence="12" key="1">
    <citation type="submission" date="2017-02" db="UniProtKB">
        <authorList>
            <consortium name="WormBaseParasite"/>
        </authorList>
    </citation>
    <scope>IDENTIFICATION</scope>
</reference>
<evidence type="ECO:0000256" key="9">
    <source>
        <dbReference type="ARBA" id="ARBA00025958"/>
    </source>
</evidence>
<keyword evidence="6" id="KW-0804">Transcription</keyword>
<dbReference type="AlphaFoldDB" id="A0A0N5B5P9"/>
<evidence type="ECO:0000256" key="8">
    <source>
        <dbReference type="ARBA" id="ARBA00025193"/>
    </source>
</evidence>
<evidence type="ECO:0000256" key="5">
    <source>
        <dbReference type="ARBA" id="ARBA00023125"/>
    </source>
</evidence>
<name>A0A0N5B5P9_STREA</name>
<dbReference type="WBParaSite" id="SPAL_0000139500.1">
    <property type="protein sequence ID" value="SPAL_0000139500.1"/>
    <property type="gene ID" value="SPAL_0000139500"/>
</dbReference>
<evidence type="ECO:0000313" key="12">
    <source>
        <dbReference type="WBParaSite" id="SPAL_0000139500.1"/>
    </source>
</evidence>
<organism evidence="11 12">
    <name type="scientific">Strongyloides papillosus</name>
    <name type="common">Intestinal threadworm</name>
    <dbReference type="NCBI Taxonomy" id="174720"/>
    <lineage>
        <taxon>Eukaryota</taxon>
        <taxon>Metazoa</taxon>
        <taxon>Ecdysozoa</taxon>
        <taxon>Nematoda</taxon>
        <taxon>Chromadorea</taxon>
        <taxon>Rhabditida</taxon>
        <taxon>Tylenchina</taxon>
        <taxon>Panagrolaimomorpha</taxon>
        <taxon>Strongyloidoidea</taxon>
        <taxon>Strongyloididae</taxon>
        <taxon>Strongyloides</taxon>
    </lineage>
</organism>
<dbReference type="GO" id="GO:0003681">
    <property type="term" value="F:bent DNA binding"/>
    <property type="evidence" value="ECO:0007669"/>
    <property type="project" value="TreeGrafter"/>
</dbReference>
<dbReference type="PANTHER" id="PTHR13421">
    <property type="entry name" value="SNRNA-ACTIVATING PROTEIN COMPLEX SUBUNIT 3"/>
    <property type="match status" value="1"/>
</dbReference>
<dbReference type="GO" id="GO:0042796">
    <property type="term" value="P:snRNA transcription by RNA polymerase III"/>
    <property type="evidence" value="ECO:0007669"/>
    <property type="project" value="TreeGrafter"/>
</dbReference>
<sequence length="572" mass="67763">MSFDRNYVPSNPGAFSLPIVASEFLEHALQQRTILKNFLEKGEDIKPKNLIYNKIKKKLRPPHDNYVTENYFIDKLFDKNHLLEIKKHPRTFINGIKNLPIQSSSSSESDIEALIEYRMKNNRRFAMKGLDAVTKLFHRDNTDDELPSVAKRKCHKLISSHIEQVMNERTLTSFLRWKEKWCLNVLLCQEMTYQDFVDENESEKKMFRVWEKGAEILSSRMDTSNMNISFIQFVELLGGDKKSAKIAVKGVEGATDDYFDKNPKHKIVNREFTDDDRIFNKRCVDQFLKMKALLSTPMNMSEHKKKLKYYNFHEDFLRRTYPKINDDLPEDFVVTVSFFKPMMNKWKRPNYPKRIVHFAEEKKYQFRGDNTLLDLRDTILCSWDLVNTKPASNEFLQPEECFGTLIPSSFLFIHDTFYIDLCRPNAKNLAAEYKNFFDKKPHLFVEELKIKSMVEVKLKDLTFRLNTPYVYVHMGGNCEHTFNFNDMRLITSNDYQKLETYPIIRFDLMKIRRCNYCKKPPPCFIILEDNISPKLPALCCQFCFDYLFADKEGIKKENVIAYHYVDKLHHQC</sequence>
<comment type="function">
    <text evidence="8">Part of the SNAPc complex required for the transcription of both RNA polymerase II and III small-nuclear RNA genes. Binds to the proximal sequence element (PSE), a non-TATA-box basal promoter element common to these 2 types of genes. Recruits TBP and BRF2 to the U6 snRNA TATA box.</text>
</comment>
<dbReference type="Proteomes" id="UP000046392">
    <property type="component" value="Unplaced"/>
</dbReference>
<evidence type="ECO:0000256" key="2">
    <source>
        <dbReference type="ARBA" id="ARBA00010410"/>
    </source>
</evidence>
<accession>A0A0N5B5P9</accession>
<dbReference type="PANTHER" id="PTHR13421:SF16">
    <property type="entry name" value="SNRNA-ACTIVATING PROTEIN COMPLEX SUBUNIT 3"/>
    <property type="match status" value="1"/>
</dbReference>
<comment type="subunit">
    <text evidence="9">Part of the SNAPc complex composed of 5 subunits: SNAPC1, SNAPC2, SNAPC3, SNAPC4 and SNAPC5. SNAPC3 interacts with SNAPC1.</text>
</comment>
<dbReference type="GO" id="GO:0042795">
    <property type="term" value="P:snRNA transcription by RNA polymerase II"/>
    <property type="evidence" value="ECO:0007669"/>
    <property type="project" value="TreeGrafter"/>
</dbReference>
<keyword evidence="7" id="KW-0539">Nucleus</keyword>
<evidence type="ECO:0000256" key="1">
    <source>
        <dbReference type="ARBA" id="ARBA00004123"/>
    </source>
</evidence>
<keyword evidence="11" id="KW-1185">Reference proteome</keyword>
<keyword evidence="5" id="KW-0238">DNA-binding</keyword>
<proteinExistence type="inferred from homology"/>
<comment type="similarity">
    <text evidence="2">Belongs to the SNAPC3/SRD2 family.</text>
</comment>
<evidence type="ECO:0000256" key="6">
    <source>
        <dbReference type="ARBA" id="ARBA00023163"/>
    </source>
</evidence>
<dbReference type="Pfam" id="PF12251">
    <property type="entry name" value="SNAPC3"/>
    <property type="match status" value="1"/>
</dbReference>
<dbReference type="InterPro" id="IPR022042">
    <property type="entry name" value="snRNA-activating_su3"/>
</dbReference>
<evidence type="ECO:0000256" key="7">
    <source>
        <dbReference type="ARBA" id="ARBA00023242"/>
    </source>
</evidence>
<evidence type="ECO:0000256" key="3">
    <source>
        <dbReference type="ARBA" id="ARBA00013634"/>
    </source>
</evidence>
<evidence type="ECO:0000313" key="11">
    <source>
        <dbReference type="Proteomes" id="UP000046392"/>
    </source>
</evidence>